<organism evidence="2 3">
    <name type="scientific">Paenibacillus baimaensis</name>
    <dbReference type="NCBI Taxonomy" id="2982185"/>
    <lineage>
        <taxon>Bacteria</taxon>
        <taxon>Bacillati</taxon>
        <taxon>Bacillota</taxon>
        <taxon>Bacilli</taxon>
        <taxon>Bacillales</taxon>
        <taxon>Paenibacillaceae</taxon>
        <taxon>Paenibacillus</taxon>
    </lineage>
</organism>
<evidence type="ECO:0000256" key="1">
    <source>
        <dbReference type="SAM" id="SignalP"/>
    </source>
</evidence>
<dbReference type="SUPFAM" id="SSF53850">
    <property type="entry name" value="Periplasmic binding protein-like II"/>
    <property type="match status" value="1"/>
</dbReference>
<dbReference type="Proteomes" id="UP001652445">
    <property type="component" value="Unassembled WGS sequence"/>
</dbReference>
<dbReference type="Pfam" id="PF01547">
    <property type="entry name" value="SBP_bac_1"/>
    <property type="match status" value="1"/>
</dbReference>
<evidence type="ECO:0000313" key="2">
    <source>
        <dbReference type="EMBL" id="MCU6791868.1"/>
    </source>
</evidence>
<dbReference type="InterPro" id="IPR050490">
    <property type="entry name" value="Bact_solute-bd_prot1"/>
</dbReference>
<feature type="chain" id="PRO_5047215350" evidence="1">
    <location>
        <begin position="24"/>
        <end position="515"/>
    </location>
</feature>
<protein>
    <submittedName>
        <fullName evidence="2">Extracellular solute-binding protein</fullName>
    </submittedName>
</protein>
<gene>
    <name evidence="2" type="ORF">OB236_06980</name>
</gene>
<reference evidence="2 3" key="1">
    <citation type="submission" date="2022-09" db="EMBL/GenBank/DDBJ databases">
        <authorList>
            <person name="Han X.L."/>
            <person name="Wang Q."/>
            <person name="Lu T."/>
        </authorList>
    </citation>
    <scope>NUCLEOTIDE SEQUENCE [LARGE SCALE GENOMIC DNA]</scope>
    <source>
        <strain evidence="2 3">WQ 127069</strain>
    </source>
</reference>
<dbReference type="InterPro" id="IPR006059">
    <property type="entry name" value="SBP"/>
</dbReference>
<feature type="signal peptide" evidence="1">
    <location>
        <begin position="1"/>
        <end position="23"/>
    </location>
</feature>
<keyword evidence="1" id="KW-0732">Signal</keyword>
<dbReference type="PANTHER" id="PTHR43649">
    <property type="entry name" value="ARABINOSE-BINDING PROTEIN-RELATED"/>
    <property type="match status" value="1"/>
</dbReference>
<name>A0ABT2UB47_9BACL</name>
<keyword evidence="3" id="KW-1185">Reference proteome</keyword>
<comment type="caution">
    <text evidence="2">The sequence shown here is derived from an EMBL/GenBank/DDBJ whole genome shotgun (WGS) entry which is preliminary data.</text>
</comment>
<sequence length="515" mass="57765">MAVQSRMIAMLTAGALVALTAAGCTGTSTGSNTAGGSTSGNEQNKEVKTVSILMNGDWGKMPGPDDKQIKYVTEKTGIAIKSETLPWNGGTDFTKGLNVKIAANELPDLFLPYGVEDTLLKQGALLALDDLLPKYAPTLWKSIPEDIWNSVRANSPDGKIYFIPRVNLYPRYSSLIRKDWLDKVNMKIPTTKDEYVAVLKAFRDQDPNGNGKADEIPTSGRELGRWMDHLFLMHGVAMVEGYPAWDLYNNELTYSAVTPNMKEAIKFASELYKEKLLDNETFLNKDATWKAKIQQDRVGSWIHLPEGLDQNFFQNLSKVNPNANIAGMAVPKVEGFKGFTPMPRFNGLEWAIPKSSKNSVEAMKLLEFYANPENRDFATFGIEGEHYEVKDGKKKRLPVSPDQTYLLNLYPVTTTEQITKTIKDQYDPKVAQMMIDAMMIAEKDGKTIAGDGIPVSIYDGFPDIKSHKLYQEYTSKIIIGDWPIEKFDEFVQKWKNSGGDEATKRAREWYAKMKK</sequence>
<dbReference type="RefSeq" id="WP_262683306.1">
    <property type="nucleotide sequence ID" value="NZ_JAOQIO010000015.1"/>
</dbReference>
<accession>A0ABT2UB47</accession>
<dbReference type="Gene3D" id="3.40.190.10">
    <property type="entry name" value="Periplasmic binding protein-like II"/>
    <property type="match status" value="2"/>
</dbReference>
<dbReference type="PANTHER" id="PTHR43649:SF12">
    <property type="entry name" value="DIACETYLCHITOBIOSE BINDING PROTEIN DASA"/>
    <property type="match status" value="1"/>
</dbReference>
<dbReference type="EMBL" id="JAOQIO010000015">
    <property type="protein sequence ID" value="MCU6791868.1"/>
    <property type="molecule type" value="Genomic_DNA"/>
</dbReference>
<dbReference type="PROSITE" id="PS51257">
    <property type="entry name" value="PROKAR_LIPOPROTEIN"/>
    <property type="match status" value="1"/>
</dbReference>
<evidence type="ECO:0000313" key="3">
    <source>
        <dbReference type="Proteomes" id="UP001652445"/>
    </source>
</evidence>
<proteinExistence type="predicted"/>